<feature type="coiled-coil region" evidence="2">
    <location>
        <begin position="118"/>
        <end position="152"/>
    </location>
</feature>
<dbReference type="InterPro" id="IPR024858">
    <property type="entry name" value="GOLGA"/>
</dbReference>
<dbReference type="PANTHER" id="PTHR10881">
    <property type="entry name" value="GOLGIN SUBFAMILY A MEMBER-RELATED"/>
    <property type="match status" value="1"/>
</dbReference>
<dbReference type="OrthoDB" id="5978643at2759"/>
<evidence type="ECO:0000313" key="5">
    <source>
        <dbReference type="Proteomes" id="UP000271098"/>
    </source>
</evidence>
<sequence length="180" mass="19696">MEKVSNEKLLLESKVESLESQIELLQMLDDKGPSVKNGSSSSRTTVSELRQMESKLNDAESGLRSAEKLNEQLTIKKAELSTKNGELAAAEESLVRTRSLVDEQLKHTEGMLSLSEQLQNEKATVSRAIAQNRELKDQLIELQDRLVAVTQVRACFSLVVPEIIEIAAPMAGSSATTASV</sequence>
<feature type="domain" description="Golgin subfamily A conserved" evidence="3">
    <location>
        <begin position="4"/>
        <end position="150"/>
    </location>
</feature>
<dbReference type="EMBL" id="UYRT01093023">
    <property type="protein sequence ID" value="VDN38599.1"/>
    <property type="molecule type" value="Genomic_DNA"/>
</dbReference>
<evidence type="ECO:0000256" key="2">
    <source>
        <dbReference type="SAM" id="Coils"/>
    </source>
</evidence>
<name>A0A3P7RCH9_9BILA</name>
<keyword evidence="5" id="KW-1185">Reference proteome</keyword>
<organism evidence="4 5">
    <name type="scientific">Gongylonema pulchrum</name>
    <dbReference type="NCBI Taxonomy" id="637853"/>
    <lineage>
        <taxon>Eukaryota</taxon>
        <taxon>Metazoa</taxon>
        <taxon>Ecdysozoa</taxon>
        <taxon>Nematoda</taxon>
        <taxon>Chromadorea</taxon>
        <taxon>Rhabditida</taxon>
        <taxon>Spirurina</taxon>
        <taxon>Spiruromorpha</taxon>
        <taxon>Spiruroidea</taxon>
        <taxon>Gongylonematidae</taxon>
        <taxon>Gongylonema</taxon>
    </lineage>
</organism>
<dbReference type="AlphaFoldDB" id="A0A3P7RCH9"/>
<reference evidence="4 5" key="1">
    <citation type="submission" date="2018-11" db="EMBL/GenBank/DDBJ databases">
        <authorList>
            <consortium name="Pathogen Informatics"/>
        </authorList>
    </citation>
    <scope>NUCLEOTIDE SEQUENCE [LARGE SCALE GENOMIC DNA]</scope>
</reference>
<protein>
    <recommendedName>
        <fullName evidence="3">Golgin subfamily A conserved domain-containing protein</fullName>
    </recommendedName>
</protein>
<dbReference type="Proteomes" id="UP000271098">
    <property type="component" value="Unassembled WGS sequence"/>
</dbReference>
<proteinExistence type="predicted"/>
<evidence type="ECO:0000313" key="4">
    <source>
        <dbReference type="EMBL" id="VDN38599.1"/>
    </source>
</evidence>
<gene>
    <name evidence="4" type="ORF">GPUH_LOCUS21610</name>
</gene>
<dbReference type="GO" id="GO:0007030">
    <property type="term" value="P:Golgi organization"/>
    <property type="evidence" value="ECO:0007669"/>
    <property type="project" value="TreeGrafter"/>
</dbReference>
<evidence type="ECO:0000259" key="3">
    <source>
        <dbReference type="Pfam" id="PF15070"/>
    </source>
</evidence>
<dbReference type="GO" id="GO:0005801">
    <property type="term" value="C:cis-Golgi network"/>
    <property type="evidence" value="ECO:0007669"/>
    <property type="project" value="TreeGrafter"/>
</dbReference>
<feature type="coiled-coil region" evidence="2">
    <location>
        <begin position="1"/>
        <end position="83"/>
    </location>
</feature>
<dbReference type="Pfam" id="PF15070">
    <property type="entry name" value="GOLGA2L5"/>
    <property type="match status" value="1"/>
</dbReference>
<dbReference type="InterPro" id="IPR043976">
    <property type="entry name" value="GOLGA_cons_dom"/>
</dbReference>
<dbReference type="GO" id="GO:0032580">
    <property type="term" value="C:Golgi cisterna membrane"/>
    <property type="evidence" value="ECO:0007669"/>
    <property type="project" value="TreeGrafter"/>
</dbReference>
<evidence type="ECO:0000256" key="1">
    <source>
        <dbReference type="ARBA" id="ARBA00023054"/>
    </source>
</evidence>
<dbReference type="PANTHER" id="PTHR10881:SF46">
    <property type="entry name" value="GOLGIN SUBFAMILY A MEMBER 2"/>
    <property type="match status" value="1"/>
</dbReference>
<keyword evidence="1 2" id="KW-0175">Coiled coil</keyword>
<accession>A0A3P7RCH9</accession>
<dbReference type="GO" id="GO:0000137">
    <property type="term" value="C:Golgi cis cisterna"/>
    <property type="evidence" value="ECO:0007669"/>
    <property type="project" value="TreeGrafter"/>
</dbReference>